<dbReference type="EMBL" id="JARJCN010000016">
    <property type="protein sequence ID" value="KAJ7093273.1"/>
    <property type="molecule type" value="Genomic_DNA"/>
</dbReference>
<dbReference type="AlphaFoldDB" id="A0AAD6UCD3"/>
<feature type="non-terminal residue" evidence="3">
    <location>
        <position position="1"/>
    </location>
</feature>
<evidence type="ECO:0000313" key="4">
    <source>
        <dbReference type="Proteomes" id="UP001222325"/>
    </source>
</evidence>
<evidence type="ECO:0008006" key="5">
    <source>
        <dbReference type="Google" id="ProtNLM"/>
    </source>
</evidence>
<feature type="coiled-coil region" evidence="1">
    <location>
        <begin position="49"/>
        <end position="83"/>
    </location>
</feature>
<keyword evidence="1" id="KW-0175">Coiled coil</keyword>
<gene>
    <name evidence="3" type="ORF">B0H15DRAFT_831872</name>
</gene>
<keyword evidence="4" id="KW-1185">Reference proteome</keyword>
<evidence type="ECO:0000256" key="1">
    <source>
        <dbReference type="SAM" id="Coils"/>
    </source>
</evidence>
<sequence>MPASVLETCPKCGFDGSTSRPEPAPFPAHLLSTNEPPTSLEASVLGEALKEHRAYIARLDNTIDELQAMLATQRRRRQAATDQIRLGTTILSIARRVPTDILVEIFQRTVPDEPRKRHTERSPWVLGRVCSRWRLICRSLPKIWVHLDHKLPLKMLEVHLARSLPHLLTVEIGFPDTPSLRLLLASSKRWETADVDMPWLPFIEDMLHAHWQFPALRRLKYNDKSGQHALKAFSIAPALRDVVLSGNASLELPWAQLERLSMKFSATIGLAELRTAKNLVELTIMGRPYPVEPCADLELPHLRTLLIKDGKFLPSLVLPALEDLYISVDISSVPAFIERSGCPLTRFTTDVQCKSGDVLAILERAPGLVDACISGLQDAHHLLTQLTVPRDLCTYERPVAPALRALVLSNIRDAATCAQVVAMMESRRASAACSTLSLCVLDFLVQWGINPESLQTLAVLRDKGFEVEWLNGSRSMERYRGWRSRFP</sequence>
<organism evidence="3 4">
    <name type="scientific">Mycena belliarum</name>
    <dbReference type="NCBI Taxonomy" id="1033014"/>
    <lineage>
        <taxon>Eukaryota</taxon>
        <taxon>Fungi</taxon>
        <taxon>Dikarya</taxon>
        <taxon>Basidiomycota</taxon>
        <taxon>Agaricomycotina</taxon>
        <taxon>Agaricomycetes</taxon>
        <taxon>Agaricomycetidae</taxon>
        <taxon>Agaricales</taxon>
        <taxon>Marasmiineae</taxon>
        <taxon>Mycenaceae</taxon>
        <taxon>Mycena</taxon>
    </lineage>
</organism>
<comment type="caution">
    <text evidence="3">The sequence shown here is derived from an EMBL/GenBank/DDBJ whole genome shotgun (WGS) entry which is preliminary data.</text>
</comment>
<dbReference type="Proteomes" id="UP001222325">
    <property type="component" value="Unassembled WGS sequence"/>
</dbReference>
<protein>
    <recommendedName>
        <fullName evidence="5">F-box domain-containing protein</fullName>
    </recommendedName>
</protein>
<evidence type="ECO:0000313" key="3">
    <source>
        <dbReference type="EMBL" id="KAJ7093273.1"/>
    </source>
</evidence>
<proteinExistence type="predicted"/>
<reference evidence="3" key="1">
    <citation type="submission" date="2023-03" db="EMBL/GenBank/DDBJ databases">
        <title>Massive genome expansion in bonnet fungi (Mycena s.s.) driven by repeated elements and novel gene families across ecological guilds.</title>
        <authorList>
            <consortium name="Lawrence Berkeley National Laboratory"/>
            <person name="Harder C.B."/>
            <person name="Miyauchi S."/>
            <person name="Viragh M."/>
            <person name="Kuo A."/>
            <person name="Thoen E."/>
            <person name="Andreopoulos B."/>
            <person name="Lu D."/>
            <person name="Skrede I."/>
            <person name="Drula E."/>
            <person name="Henrissat B."/>
            <person name="Morin E."/>
            <person name="Kohler A."/>
            <person name="Barry K."/>
            <person name="LaButti K."/>
            <person name="Morin E."/>
            <person name="Salamov A."/>
            <person name="Lipzen A."/>
            <person name="Mereny Z."/>
            <person name="Hegedus B."/>
            <person name="Baldrian P."/>
            <person name="Stursova M."/>
            <person name="Weitz H."/>
            <person name="Taylor A."/>
            <person name="Grigoriev I.V."/>
            <person name="Nagy L.G."/>
            <person name="Martin F."/>
            <person name="Kauserud H."/>
        </authorList>
    </citation>
    <scope>NUCLEOTIDE SEQUENCE</scope>
    <source>
        <strain evidence="3">CBHHK173m</strain>
    </source>
</reference>
<feature type="region of interest" description="Disordered" evidence="2">
    <location>
        <begin position="14"/>
        <end position="35"/>
    </location>
</feature>
<name>A0AAD6UCD3_9AGAR</name>
<evidence type="ECO:0000256" key="2">
    <source>
        <dbReference type="SAM" id="MobiDB-lite"/>
    </source>
</evidence>
<accession>A0AAD6UCD3</accession>